<proteinExistence type="predicted"/>
<evidence type="ECO:0000313" key="1">
    <source>
        <dbReference type="EMBL" id="OBZ85027.1"/>
    </source>
</evidence>
<dbReference type="EMBL" id="LUGH01000441">
    <property type="protein sequence ID" value="OBZ85027.1"/>
    <property type="molecule type" value="Genomic_DNA"/>
</dbReference>
<feature type="non-terminal residue" evidence="1">
    <location>
        <position position="1"/>
    </location>
</feature>
<feature type="non-terminal residue" evidence="1">
    <location>
        <position position="113"/>
    </location>
</feature>
<dbReference type="InParanoid" id="A0A1C7N7K3"/>
<name>A0A1C7N7K3_9FUNG</name>
<comment type="caution">
    <text evidence="1">The sequence shown here is derived from an EMBL/GenBank/DDBJ whole genome shotgun (WGS) entry which is preliminary data.</text>
</comment>
<evidence type="ECO:0000313" key="2">
    <source>
        <dbReference type="Proteomes" id="UP000093000"/>
    </source>
</evidence>
<sequence length="113" mass="12688">AAASTAAILKGATFQEVKTHGNWSQNSSTVEDYYFRPPNQHEAGRIMTERIFQSTENQTTSEVGVSHTAIVVGTTHNGQVGETKTEDVVTTRPWTMPWHWFSRPKKVIEKLQT</sequence>
<gene>
    <name evidence="1" type="ORF">A0J61_06923</name>
</gene>
<dbReference type="Proteomes" id="UP000093000">
    <property type="component" value="Unassembled WGS sequence"/>
</dbReference>
<organism evidence="1 2">
    <name type="scientific">Choanephora cucurbitarum</name>
    <dbReference type="NCBI Taxonomy" id="101091"/>
    <lineage>
        <taxon>Eukaryota</taxon>
        <taxon>Fungi</taxon>
        <taxon>Fungi incertae sedis</taxon>
        <taxon>Mucoromycota</taxon>
        <taxon>Mucoromycotina</taxon>
        <taxon>Mucoromycetes</taxon>
        <taxon>Mucorales</taxon>
        <taxon>Mucorineae</taxon>
        <taxon>Choanephoraceae</taxon>
        <taxon>Choanephoroideae</taxon>
        <taxon>Choanephora</taxon>
    </lineage>
</organism>
<accession>A0A1C7N7K3</accession>
<protein>
    <submittedName>
        <fullName evidence="1">Uncharacterized protein</fullName>
    </submittedName>
</protein>
<dbReference type="STRING" id="101091.A0A1C7N7K3"/>
<keyword evidence="2" id="KW-1185">Reference proteome</keyword>
<dbReference type="AlphaFoldDB" id="A0A1C7N7K3"/>
<reference evidence="1 2" key="1">
    <citation type="submission" date="2016-03" db="EMBL/GenBank/DDBJ databases">
        <title>Choanephora cucurbitarum.</title>
        <authorList>
            <person name="Min B."/>
            <person name="Park H."/>
            <person name="Park J.-H."/>
            <person name="Shin H.-D."/>
            <person name="Choi I.-G."/>
        </authorList>
    </citation>
    <scope>NUCLEOTIDE SEQUENCE [LARGE SCALE GENOMIC DNA]</scope>
    <source>
        <strain evidence="1 2">KUS-F28377</strain>
    </source>
</reference>
<dbReference type="OrthoDB" id="2257766at2759"/>